<evidence type="ECO:0000313" key="2">
    <source>
        <dbReference type="EMBL" id="MBU5625668.1"/>
    </source>
</evidence>
<name>A0ABS6F5U5_9FIRM</name>
<dbReference type="EMBL" id="JAHLQN010000001">
    <property type="protein sequence ID" value="MBU5625668.1"/>
    <property type="molecule type" value="Genomic_DNA"/>
</dbReference>
<protein>
    <submittedName>
        <fullName evidence="2">Uncharacterized protein</fullName>
    </submittedName>
</protein>
<feature type="transmembrane region" description="Helical" evidence="1">
    <location>
        <begin position="15"/>
        <end position="32"/>
    </location>
</feature>
<proteinExistence type="predicted"/>
<feature type="transmembrane region" description="Helical" evidence="1">
    <location>
        <begin position="44"/>
        <end position="67"/>
    </location>
</feature>
<keyword evidence="1" id="KW-1133">Transmembrane helix</keyword>
<sequence>MKRIKLRPPFPERLTALYLGLMALVYPLWVTGDYQTISAQKFRCFLFLTGGYVLAMAVLGIEMSLLGQARCPKPRQVWKGASAPQRLIVLFWLLSALSTLLSPWRSEALWGMSRNEGFVTLSLLRVFPAGVRIWPGQDVDALSVGRVHEHPLRCRADSAHRGQSLRALSRRLQLF</sequence>
<accession>A0ABS6F5U5</accession>
<gene>
    <name evidence="2" type="ORF">KQI82_01800</name>
</gene>
<evidence type="ECO:0000256" key="1">
    <source>
        <dbReference type="SAM" id="Phobius"/>
    </source>
</evidence>
<comment type="caution">
    <text evidence="2">The sequence shown here is derived from an EMBL/GenBank/DDBJ whole genome shotgun (WGS) entry which is preliminary data.</text>
</comment>
<keyword evidence="1" id="KW-0472">Membrane</keyword>
<reference evidence="2 3" key="1">
    <citation type="submission" date="2021-06" db="EMBL/GenBank/DDBJ databases">
        <authorList>
            <person name="Sun Q."/>
            <person name="Li D."/>
        </authorList>
    </citation>
    <scope>NUCLEOTIDE SEQUENCE [LARGE SCALE GENOMIC DNA]</scope>
    <source>
        <strain evidence="2 3">MSJ-2</strain>
    </source>
</reference>
<dbReference type="RefSeq" id="WP_216557889.1">
    <property type="nucleotide sequence ID" value="NZ_JAHLQN010000001.1"/>
</dbReference>
<evidence type="ECO:0000313" key="3">
    <source>
        <dbReference type="Proteomes" id="UP000787672"/>
    </source>
</evidence>
<keyword evidence="3" id="KW-1185">Reference proteome</keyword>
<organism evidence="2 3">
    <name type="scientific">Dysosmobacter acutus</name>
    <dbReference type="NCBI Taxonomy" id="2841504"/>
    <lineage>
        <taxon>Bacteria</taxon>
        <taxon>Bacillati</taxon>
        <taxon>Bacillota</taxon>
        <taxon>Clostridia</taxon>
        <taxon>Eubacteriales</taxon>
        <taxon>Oscillospiraceae</taxon>
        <taxon>Dysosmobacter</taxon>
    </lineage>
</organism>
<dbReference type="Proteomes" id="UP000787672">
    <property type="component" value="Unassembled WGS sequence"/>
</dbReference>
<keyword evidence="1" id="KW-0812">Transmembrane</keyword>
<feature type="transmembrane region" description="Helical" evidence="1">
    <location>
        <begin position="87"/>
        <end position="104"/>
    </location>
</feature>